<organism evidence="1 2">
    <name type="scientific">Paenibacillus sediminis</name>
    <dbReference type="NCBI Taxonomy" id="664909"/>
    <lineage>
        <taxon>Bacteria</taxon>
        <taxon>Bacillati</taxon>
        <taxon>Bacillota</taxon>
        <taxon>Bacilli</taxon>
        <taxon>Bacillales</taxon>
        <taxon>Paenibacillaceae</taxon>
        <taxon>Paenibacillus</taxon>
    </lineage>
</organism>
<comment type="caution">
    <text evidence="1">The sequence shown here is derived from an EMBL/GenBank/DDBJ whole genome shotgun (WGS) entry which is preliminary data.</text>
</comment>
<evidence type="ECO:0000313" key="2">
    <source>
        <dbReference type="Proteomes" id="UP001519273"/>
    </source>
</evidence>
<keyword evidence="2" id="KW-1185">Reference proteome</keyword>
<accession>A0ABS4H7K5</accession>
<dbReference type="Proteomes" id="UP001519273">
    <property type="component" value="Unassembled WGS sequence"/>
</dbReference>
<protein>
    <submittedName>
        <fullName evidence="1">Uncharacterized protein</fullName>
    </submittedName>
</protein>
<proteinExistence type="predicted"/>
<sequence length="77" mass="9008">MILSLKRNREIRNTNRKDMKIPDMSFSVSKENQRLLAKLNGRANDATNVDSDIINSFEITPLFGSARRKIRELFKKR</sequence>
<gene>
    <name evidence="1" type="ORF">J2Z20_003427</name>
</gene>
<dbReference type="EMBL" id="JAGGKP010000016">
    <property type="protein sequence ID" value="MBP1938505.1"/>
    <property type="molecule type" value="Genomic_DNA"/>
</dbReference>
<evidence type="ECO:0000313" key="1">
    <source>
        <dbReference type="EMBL" id="MBP1938505.1"/>
    </source>
</evidence>
<reference evidence="1 2" key="1">
    <citation type="submission" date="2021-03" db="EMBL/GenBank/DDBJ databases">
        <title>Genomic Encyclopedia of Type Strains, Phase IV (KMG-IV): sequencing the most valuable type-strain genomes for metagenomic binning, comparative biology and taxonomic classification.</title>
        <authorList>
            <person name="Goeker M."/>
        </authorList>
    </citation>
    <scope>NUCLEOTIDE SEQUENCE [LARGE SCALE GENOMIC DNA]</scope>
    <source>
        <strain evidence="1 2">DSM 23491</strain>
    </source>
</reference>
<name>A0ABS4H7K5_9BACL</name>